<dbReference type="Proteomes" id="UP001197609">
    <property type="component" value="Unassembled WGS sequence"/>
</dbReference>
<reference evidence="1 2" key="1">
    <citation type="journal article" date="2021" name="bioRxiv">
        <title>Unraveling nitrogen, sulfur and carbon metabolic pathways and microbial community transcriptional responses to substrate deprivation and toxicity stresses in a bioreactor mimicking anoxic brackish coastal sediment conditions.</title>
        <authorList>
            <person name="Martins P.D."/>
            <person name="Echeveste M.J."/>
            <person name="Arshad A."/>
            <person name="Kurth J."/>
            <person name="Ouboter H."/>
            <person name="Jetten M.S.M."/>
            <person name="Welte C.U."/>
        </authorList>
    </citation>
    <scope>NUCLEOTIDE SEQUENCE [LARGE SCALE GENOMIC DNA]</scope>
    <source>
        <strain evidence="1">MAG_38</strain>
    </source>
</reference>
<dbReference type="InterPro" id="IPR021831">
    <property type="entry name" value="ParD-like"/>
</dbReference>
<sequence length="77" mass="8580">MASSVLPIRLDPVLKKRLTAKAKAEGRSVSEQIRYYALLAMIAEENPDLPLSMIQDILEGDEQAKQGLLEPYPWGVL</sequence>
<evidence type="ECO:0000313" key="2">
    <source>
        <dbReference type="Proteomes" id="UP001197609"/>
    </source>
</evidence>
<dbReference type="GO" id="GO:0006355">
    <property type="term" value="P:regulation of DNA-templated transcription"/>
    <property type="evidence" value="ECO:0007669"/>
    <property type="project" value="InterPro"/>
</dbReference>
<name>A0AAJ1AFU6_9BACT</name>
<dbReference type="Pfam" id="PF11903">
    <property type="entry name" value="ParD_like"/>
    <property type="match status" value="1"/>
</dbReference>
<comment type="caution">
    <text evidence="1">The sequence shown here is derived from an EMBL/GenBank/DDBJ whole genome shotgun (WGS) entry which is preliminary data.</text>
</comment>
<dbReference type="SUPFAM" id="SSF47598">
    <property type="entry name" value="Ribbon-helix-helix"/>
    <property type="match status" value="1"/>
</dbReference>
<accession>A0AAJ1AFU6</accession>
<proteinExistence type="predicted"/>
<evidence type="ECO:0000313" key="1">
    <source>
        <dbReference type="EMBL" id="MBZ0158583.1"/>
    </source>
</evidence>
<gene>
    <name evidence="1" type="ORF">K8G79_00280</name>
</gene>
<dbReference type="EMBL" id="JAIOIU010000007">
    <property type="protein sequence ID" value="MBZ0158583.1"/>
    <property type="molecule type" value="Genomic_DNA"/>
</dbReference>
<dbReference type="InterPro" id="IPR010985">
    <property type="entry name" value="Ribbon_hlx_hlx"/>
</dbReference>
<dbReference type="AlphaFoldDB" id="A0AAJ1AFU6"/>
<protein>
    <submittedName>
        <fullName evidence="1">Ribbon-helix-helix protein, CopG family</fullName>
    </submittedName>
</protein>
<organism evidence="1 2">
    <name type="scientific">Candidatus Methylomirabilis tolerans</name>
    <dbReference type="NCBI Taxonomy" id="3123416"/>
    <lineage>
        <taxon>Bacteria</taxon>
        <taxon>Candidatus Methylomirabilota</taxon>
        <taxon>Candidatus Methylomirabilia</taxon>
        <taxon>Candidatus Methylomirabilales</taxon>
        <taxon>Candidatus Methylomirabilaceae</taxon>
        <taxon>Candidatus Methylomirabilis</taxon>
    </lineage>
</organism>